<organism evidence="3">
    <name type="scientific">Lotharella globosa</name>
    <dbReference type="NCBI Taxonomy" id="91324"/>
    <lineage>
        <taxon>Eukaryota</taxon>
        <taxon>Sar</taxon>
        <taxon>Rhizaria</taxon>
        <taxon>Cercozoa</taxon>
        <taxon>Chlorarachniophyceae</taxon>
        <taxon>Lotharella</taxon>
    </lineage>
</organism>
<sequence length="524" mass="56578">MIKFLLAAMGMSARGILMAGQEPNPSGAASGSGGDCSREIFIEVEVEAAGVVFEVNERYASWNVDSSWDRGFFHIEFSNKNLVAAARALRPSTLRFGGSGNDYLLYNMPSNPDVCMSGHDSPRFGCMNATHWDKLYNLAEATETDFLFGVSFDKISAGVQGKGYRWNSSNAQDMMQYIVDSNQTIWGFELGNEVNNLGAKGSNITGADQAAAFVELAEVIEKFFPNQDTRPMIVGPDSGYYSPQPWLKGFLGNLSSHLSLYAVTHHVYPGVDTTNYNLPSTLDRIHDDIGWYPPIIDSLMPSSQVWAGENGPTGGGSDGTCGDNSACGTYATTLWYADELGLRARSGFSQHQRQDLLGGRYGLLGIDHDNEALGAHSHVAIHPDFWINFMWKRVMGAKVLNVTVANTNAEVRVYAHCGMPPSPNRIDSELGLVVINLSNTTESSIGVPGATALTGWSLTPGRDGVFGSKIDMNGVELLDLIQEPGQVPEDVPVAGVMKKIWSLPPVSVNFISVSGIRMPPGCAA</sequence>
<dbReference type="EMBL" id="HBIV01026123">
    <property type="protein sequence ID" value="CAE0667122.1"/>
    <property type="molecule type" value="Transcribed_RNA"/>
</dbReference>
<feature type="chain" id="PRO_5031520438" description="Beta-glucuronidase C-terminal domain-containing protein" evidence="2">
    <location>
        <begin position="16"/>
        <end position="524"/>
    </location>
</feature>
<accession>A0A7S3YZQ8</accession>
<dbReference type="PANTHER" id="PTHR14363">
    <property type="entry name" value="HEPARANASE-RELATED"/>
    <property type="match status" value="1"/>
</dbReference>
<dbReference type="Gene3D" id="3.20.20.80">
    <property type="entry name" value="Glycosidases"/>
    <property type="match status" value="1"/>
</dbReference>
<evidence type="ECO:0000256" key="1">
    <source>
        <dbReference type="ARBA" id="ARBA00009800"/>
    </source>
</evidence>
<protein>
    <recommendedName>
        <fullName evidence="4">Beta-glucuronidase C-terminal domain-containing protein</fullName>
    </recommendedName>
</protein>
<dbReference type="GO" id="GO:0016020">
    <property type="term" value="C:membrane"/>
    <property type="evidence" value="ECO:0007669"/>
    <property type="project" value="InterPro"/>
</dbReference>
<dbReference type="AlphaFoldDB" id="A0A7S3YZQ8"/>
<dbReference type="Pfam" id="PF03662">
    <property type="entry name" value="Glyco_hydro_79n"/>
    <property type="match status" value="1"/>
</dbReference>
<dbReference type="PANTHER" id="PTHR14363:SF17">
    <property type="entry name" value="HEPARANASE-LIKE PROTEIN 3"/>
    <property type="match status" value="1"/>
</dbReference>
<comment type="similarity">
    <text evidence="1">Belongs to the glycosyl hydrolase 79 family.</text>
</comment>
<dbReference type="SUPFAM" id="SSF51445">
    <property type="entry name" value="(Trans)glycosidases"/>
    <property type="match status" value="1"/>
</dbReference>
<evidence type="ECO:0008006" key="4">
    <source>
        <dbReference type="Google" id="ProtNLM"/>
    </source>
</evidence>
<dbReference type="InterPro" id="IPR017853">
    <property type="entry name" value="GH"/>
</dbReference>
<evidence type="ECO:0000313" key="3">
    <source>
        <dbReference type="EMBL" id="CAE0667122.1"/>
    </source>
</evidence>
<dbReference type="InterPro" id="IPR005199">
    <property type="entry name" value="Glyco_hydro_79"/>
</dbReference>
<evidence type="ECO:0000256" key="2">
    <source>
        <dbReference type="SAM" id="SignalP"/>
    </source>
</evidence>
<reference evidence="3" key="1">
    <citation type="submission" date="2021-01" db="EMBL/GenBank/DDBJ databases">
        <authorList>
            <person name="Corre E."/>
            <person name="Pelletier E."/>
            <person name="Niang G."/>
            <person name="Scheremetjew M."/>
            <person name="Finn R."/>
            <person name="Kale V."/>
            <person name="Holt S."/>
            <person name="Cochrane G."/>
            <person name="Meng A."/>
            <person name="Brown T."/>
            <person name="Cohen L."/>
        </authorList>
    </citation>
    <scope>NUCLEOTIDE SEQUENCE</scope>
    <source>
        <strain evidence="3">CCCM811</strain>
    </source>
</reference>
<keyword evidence="2" id="KW-0732">Signal</keyword>
<feature type="signal peptide" evidence="2">
    <location>
        <begin position="1"/>
        <end position="15"/>
    </location>
</feature>
<dbReference type="GO" id="GO:0004566">
    <property type="term" value="F:beta-glucuronidase activity"/>
    <property type="evidence" value="ECO:0007669"/>
    <property type="project" value="TreeGrafter"/>
</dbReference>
<gene>
    <name evidence="3" type="ORF">LGLO00237_LOCUS18743</name>
</gene>
<name>A0A7S3YZQ8_9EUKA</name>
<proteinExistence type="inferred from homology"/>